<dbReference type="InterPro" id="IPR001279">
    <property type="entry name" value="Metallo-B-lactamas"/>
</dbReference>
<evidence type="ECO:0000256" key="1">
    <source>
        <dbReference type="SAM" id="MobiDB-lite"/>
    </source>
</evidence>
<dbReference type="EMBL" id="JAHQCX010000005">
    <property type="protein sequence ID" value="MBU9726202.1"/>
    <property type="molecule type" value="Genomic_DNA"/>
</dbReference>
<dbReference type="Gene3D" id="3.60.15.10">
    <property type="entry name" value="Ribonuclease Z/Hydroxyacylglutathione hydrolase-like"/>
    <property type="match status" value="1"/>
</dbReference>
<dbReference type="RefSeq" id="WP_158351108.1">
    <property type="nucleotide sequence ID" value="NZ_JAHQCX010000005.1"/>
</dbReference>
<feature type="domain" description="Metallo-beta-lactamase" evidence="2">
    <location>
        <begin position="23"/>
        <end position="210"/>
    </location>
</feature>
<dbReference type="PANTHER" id="PTHR42951:SF22">
    <property type="entry name" value="METALLO BETA-LACTAMASE SUPERFAMILY LIPOPROTEIN"/>
    <property type="match status" value="1"/>
</dbReference>
<evidence type="ECO:0000313" key="4">
    <source>
        <dbReference type="Proteomes" id="UP001314681"/>
    </source>
</evidence>
<dbReference type="InterPro" id="IPR036866">
    <property type="entry name" value="RibonucZ/Hydroxyglut_hydro"/>
</dbReference>
<gene>
    <name evidence="3" type="ORF">KTH90_09260</name>
</gene>
<dbReference type="Proteomes" id="UP001314681">
    <property type="component" value="Unassembled WGS sequence"/>
</dbReference>
<dbReference type="Pfam" id="PF00753">
    <property type="entry name" value="Lactamase_B"/>
    <property type="match status" value="1"/>
</dbReference>
<accession>A0ABS6K6T9</accession>
<evidence type="ECO:0000313" key="3">
    <source>
        <dbReference type="EMBL" id="MBU9726202.1"/>
    </source>
</evidence>
<name>A0ABS6K6T9_9FIRM</name>
<feature type="compositionally biased region" description="Polar residues" evidence="1">
    <location>
        <begin position="296"/>
        <end position="305"/>
    </location>
</feature>
<dbReference type="SMART" id="SM00849">
    <property type="entry name" value="Lactamase_B"/>
    <property type="match status" value="1"/>
</dbReference>
<reference evidence="3 4" key="1">
    <citation type="submission" date="2021-06" db="EMBL/GenBank/DDBJ databases">
        <title>Description of novel taxa of the family Lachnospiraceae.</title>
        <authorList>
            <person name="Chaplin A.V."/>
            <person name="Sokolova S.R."/>
            <person name="Pikina A.P."/>
            <person name="Korzhanova M."/>
            <person name="Belova V."/>
            <person name="Korostin D."/>
            <person name="Efimov B.A."/>
        </authorList>
    </citation>
    <scope>NUCLEOTIDE SEQUENCE [LARGE SCALE GENOMIC DNA]</scope>
    <source>
        <strain evidence="3 4">ASD4241</strain>
    </source>
</reference>
<feature type="region of interest" description="Disordered" evidence="1">
    <location>
        <begin position="273"/>
        <end position="305"/>
    </location>
</feature>
<evidence type="ECO:0000259" key="2">
    <source>
        <dbReference type="SMART" id="SM00849"/>
    </source>
</evidence>
<protein>
    <submittedName>
        <fullName evidence="3">MBL fold metallo-hydrolase</fullName>
    </submittedName>
</protein>
<sequence length="305" mass="33526">MGIKSPFICEIAPDTYAINEFGLAAMYLLIGEKEALLIDTGCGVCDLKQVVAGLTDKPCKVAVTHGHMDHVGGMGSFQEVYLNEKDYDLARALNYEELRSYADAFGKAGSYQVYEYSADDVPEQIQMPRFLPLRDKARFDLGGRVVEVHEIAGHTQGGCVFLDVARRLMFSGDCCNVNLLAPDCSVEKTLVEVRKFRALSERFDQNFNGHVGYVGMPTCMSQPKSVPDDLIHICETILSGEGIPQPYEFLGHHFMEMSYGNARLSYNPELLIENDGEAQPKGDKADVDKECGNAGSGNSETDGKP</sequence>
<organism evidence="3 4">
    <name type="scientific">Diplocloster modestus</name>
    <dbReference type="NCBI Taxonomy" id="2850322"/>
    <lineage>
        <taxon>Bacteria</taxon>
        <taxon>Bacillati</taxon>
        <taxon>Bacillota</taxon>
        <taxon>Clostridia</taxon>
        <taxon>Lachnospirales</taxon>
        <taxon>Lachnospiraceae</taxon>
        <taxon>Diplocloster</taxon>
    </lineage>
</organism>
<dbReference type="PANTHER" id="PTHR42951">
    <property type="entry name" value="METALLO-BETA-LACTAMASE DOMAIN-CONTAINING"/>
    <property type="match status" value="1"/>
</dbReference>
<keyword evidence="4" id="KW-1185">Reference proteome</keyword>
<proteinExistence type="predicted"/>
<feature type="compositionally biased region" description="Basic and acidic residues" evidence="1">
    <location>
        <begin position="278"/>
        <end position="291"/>
    </location>
</feature>
<comment type="caution">
    <text evidence="3">The sequence shown here is derived from an EMBL/GenBank/DDBJ whole genome shotgun (WGS) entry which is preliminary data.</text>
</comment>
<dbReference type="SUPFAM" id="SSF56281">
    <property type="entry name" value="Metallo-hydrolase/oxidoreductase"/>
    <property type="match status" value="1"/>
</dbReference>
<dbReference type="InterPro" id="IPR050855">
    <property type="entry name" value="NDM-1-like"/>
</dbReference>